<feature type="transmembrane region" description="Helical" evidence="1">
    <location>
        <begin position="213"/>
        <end position="235"/>
    </location>
</feature>
<dbReference type="AlphaFoldDB" id="A0A1X7I0T0"/>
<evidence type="ECO:0008006" key="4">
    <source>
        <dbReference type="Google" id="ProtNLM"/>
    </source>
</evidence>
<keyword evidence="1" id="KW-1133">Transmembrane helix</keyword>
<feature type="transmembrane region" description="Helical" evidence="1">
    <location>
        <begin position="624"/>
        <end position="644"/>
    </location>
</feature>
<keyword evidence="1" id="KW-0812">Transmembrane</keyword>
<dbReference type="EMBL" id="FXAZ01000001">
    <property type="protein sequence ID" value="SMG07993.1"/>
    <property type="molecule type" value="Genomic_DNA"/>
</dbReference>
<dbReference type="STRING" id="1852522.SAMN06295960_0036"/>
<feature type="transmembrane region" description="Helical" evidence="1">
    <location>
        <begin position="594"/>
        <end position="612"/>
    </location>
</feature>
<evidence type="ECO:0000256" key="1">
    <source>
        <dbReference type="SAM" id="Phobius"/>
    </source>
</evidence>
<keyword evidence="3" id="KW-1185">Reference proteome</keyword>
<evidence type="ECO:0000313" key="2">
    <source>
        <dbReference type="EMBL" id="SMG07993.1"/>
    </source>
</evidence>
<name>A0A1X7I0T0_9BACL</name>
<organism evidence="2 3">
    <name type="scientific">Paenibacillus aquistagni</name>
    <dbReference type="NCBI Taxonomy" id="1852522"/>
    <lineage>
        <taxon>Bacteria</taxon>
        <taxon>Bacillati</taxon>
        <taxon>Bacillota</taxon>
        <taxon>Bacilli</taxon>
        <taxon>Bacillales</taxon>
        <taxon>Paenibacillaceae</taxon>
        <taxon>Paenibacillus</taxon>
    </lineage>
</organism>
<gene>
    <name evidence="2" type="ORF">SAMN06295960_0036</name>
</gene>
<feature type="transmembrane region" description="Helical" evidence="1">
    <location>
        <begin position="171"/>
        <end position="192"/>
    </location>
</feature>
<dbReference type="Proteomes" id="UP000193834">
    <property type="component" value="Unassembled WGS sequence"/>
</dbReference>
<protein>
    <recommendedName>
        <fullName evidence="4">Bacteriocin-associated integral membrane (Putative immunity) protein</fullName>
    </recommendedName>
</protein>
<dbReference type="OrthoDB" id="2824371at2"/>
<feature type="transmembrane region" description="Helical" evidence="1">
    <location>
        <begin position="544"/>
        <end position="566"/>
    </location>
</feature>
<reference evidence="2 3" key="1">
    <citation type="submission" date="2017-04" db="EMBL/GenBank/DDBJ databases">
        <authorList>
            <person name="Afonso C.L."/>
            <person name="Miller P.J."/>
            <person name="Scott M.A."/>
            <person name="Spackman E."/>
            <person name="Goraichik I."/>
            <person name="Dimitrov K.M."/>
            <person name="Suarez D.L."/>
            <person name="Swayne D.E."/>
        </authorList>
    </citation>
    <scope>NUCLEOTIDE SEQUENCE [LARGE SCALE GENOMIC DNA]</scope>
    <source>
        <strain evidence="2 3">11</strain>
    </source>
</reference>
<dbReference type="RefSeq" id="WP_085492366.1">
    <property type="nucleotide sequence ID" value="NZ_FXAZ01000001.1"/>
</dbReference>
<accession>A0A1X7I0T0</accession>
<feature type="transmembrane region" description="Helical" evidence="1">
    <location>
        <begin position="289"/>
        <end position="311"/>
    </location>
</feature>
<keyword evidence="1" id="KW-0472">Membrane</keyword>
<evidence type="ECO:0000313" key="3">
    <source>
        <dbReference type="Proteomes" id="UP000193834"/>
    </source>
</evidence>
<sequence>MKKIKFVISFILILIGFFITGESYQLYLDNFETQNYSTTLFLNGSPNNTEQKMVEDIKKAAEQNDVQVFTVVSDVKSMLLSERRIYGTVGTEKYIRDHFQIKGKSYPSILSGTKNIVFHSLEQLVQNEDLTSITQYYLIGAKDAVFNFKDSLNGVYAGNFPQEGYDSSGKVTIFSIWLLISFVLLFLSYYDVTLQKKESFIRISLGERTSVVMFKNIALDTIVYSLVFFGTFFTVRYYTSTFFHFDISFVVFMSMLFFNALLYLTFYFYNIKEAMADTKSSKKLLVMNYGLKIFSVMITLTVVSSNIAVIVESLQFYQQRAFFKEHADYFYVKLQYRLTPEQSEDNSLEDSFLVTETFYRKFFKDFDATQLVTSGVLGNNVMLANQNSLPYLQDHIEELSMINSQKELYFILPEDLKNDKNLISQLKNNVELVEQTKFDYDYDIIFYKGNPKIICIDEFSINGSYYMKLPIIVYNNMDLTNRVDLANASHFRWDYAHDILYKISPDQLDSFVAEHNSETNELHYQLTNVLEKYEYQWSIIKRTLYLNVILTLLILFLEFIIITTILRLEYKVNAIELSIKKVLGHTVWQKNRKILLITVIPTLLGIAAASILRLFTDAEHFYDYLIYGSLLILAIEPFIILSYIRKLERANIQKILKGGSL</sequence>
<feature type="transmembrane region" description="Helical" evidence="1">
    <location>
        <begin position="247"/>
        <end position="269"/>
    </location>
</feature>
<proteinExistence type="predicted"/>